<reference evidence="2 3" key="1">
    <citation type="submission" date="2021-01" db="EMBL/GenBank/DDBJ databases">
        <title>Whole genome shotgun sequence of Plantactinospora mayteni NBRC 109088.</title>
        <authorList>
            <person name="Komaki H."/>
            <person name="Tamura T."/>
        </authorList>
    </citation>
    <scope>NUCLEOTIDE SEQUENCE [LARGE SCALE GENOMIC DNA]</scope>
    <source>
        <strain evidence="2 3">NBRC 109088</strain>
    </source>
</reference>
<feature type="region of interest" description="Disordered" evidence="1">
    <location>
        <begin position="1"/>
        <end position="21"/>
    </location>
</feature>
<keyword evidence="3" id="KW-1185">Reference proteome</keyword>
<evidence type="ECO:0008006" key="4">
    <source>
        <dbReference type="Google" id="ProtNLM"/>
    </source>
</evidence>
<protein>
    <recommendedName>
        <fullName evidence="4">DUF222 domain-containing protein</fullName>
    </recommendedName>
</protein>
<evidence type="ECO:0000313" key="3">
    <source>
        <dbReference type="Proteomes" id="UP000621500"/>
    </source>
</evidence>
<gene>
    <name evidence="2" type="ORF">Pma05_11420</name>
</gene>
<dbReference type="RefSeq" id="WP_203856217.1">
    <property type="nucleotide sequence ID" value="NZ_BAAAZQ010000005.1"/>
</dbReference>
<evidence type="ECO:0000256" key="1">
    <source>
        <dbReference type="SAM" id="MobiDB-lite"/>
    </source>
</evidence>
<name>A0ABQ4EIL2_9ACTN</name>
<comment type="caution">
    <text evidence="2">The sequence shown here is derived from an EMBL/GenBank/DDBJ whole genome shotgun (WGS) entry which is preliminary data.</text>
</comment>
<dbReference type="EMBL" id="BONX01000006">
    <property type="protein sequence ID" value="GIG94569.1"/>
    <property type="molecule type" value="Genomic_DNA"/>
</dbReference>
<sequence length="414" mass="45038">MTSTTPDTPAPRQARPEPPAGATVTATAVVWQEVAAWRRLTHALGVEVRRRLIPLVRANLVPLGVARQILQRAGLPPLPRMWAVQLAPAITRRASATSPDQAVQTFRDELHVAVRQALGPAATLAFDQPPRARATGPRETAGRRPYDLWSQPVITATVRADTGDQARTTAVTRLLDELAGLAGVTADLDNAARVQVEPDEHTPVELDVDADAPFQPHPLPPFFGVGQLTEARTARYLAMQARHHLAGQLRAALIDALVTGDLDAQPGRHAPYGLIDDLLRDLGLPGLPHSHQYEITTAIRLTVTADNPQTARVAAYRILRDASATCPQFGLPITVSSTHRDPEIVADGERSFRVTWHHSYLVCLRAAHCTQLAEQAVRLQLSVLADELPQIGTVPLTTVYLGEHADHRLDPDRD</sequence>
<proteinExistence type="predicted"/>
<accession>A0ABQ4EIL2</accession>
<evidence type="ECO:0000313" key="2">
    <source>
        <dbReference type="EMBL" id="GIG94569.1"/>
    </source>
</evidence>
<organism evidence="2 3">
    <name type="scientific">Plantactinospora mayteni</name>
    <dbReference type="NCBI Taxonomy" id="566021"/>
    <lineage>
        <taxon>Bacteria</taxon>
        <taxon>Bacillati</taxon>
        <taxon>Actinomycetota</taxon>
        <taxon>Actinomycetes</taxon>
        <taxon>Micromonosporales</taxon>
        <taxon>Micromonosporaceae</taxon>
        <taxon>Plantactinospora</taxon>
    </lineage>
</organism>
<dbReference type="Proteomes" id="UP000621500">
    <property type="component" value="Unassembled WGS sequence"/>
</dbReference>